<organism evidence="2">
    <name type="scientific">viral metagenome</name>
    <dbReference type="NCBI Taxonomy" id="1070528"/>
    <lineage>
        <taxon>unclassified sequences</taxon>
        <taxon>metagenomes</taxon>
        <taxon>organismal metagenomes</taxon>
    </lineage>
</organism>
<reference evidence="2" key="1">
    <citation type="journal article" date="2020" name="Nature">
        <title>Giant virus diversity and host interactions through global metagenomics.</title>
        <authorList>
            <person name="Schulz F."/>
            <person name="Roux S."/>
            <person name="Paez-Espino D."/>
            <person name="Jungbluth S."/>
            <person name="Walsh D.A."/>
            <person name="Denef V.J."/>
            <person name="McMahon K.D."/>
            <person name="Konstantinidis K.T."/>
            <person name="Eloe-Fadrosh E.A."/>
            <person name="Kyrpides N.C."/>
            <person name="Woyke T."/>
        </authorList>
    </citation>
    <scope>NUCLEOTIDE SEQUENCE</scope>
    <source>
        <strain evidence="2">GVMAG-M-3300023179-91</strain>
    </source>
</reference>
<name>A0A6C0HCQ3_9ZZZZ</name>
<dbReference type="EMBL" id="MN739931">
    <property type="protein sequence ID" value="QHT78412.1"/>
    <property type="molecule type" value="Genomic_DNA"/>
</dbReference>
<feature type="compositionally biased region" description="Basic and acidic residues" evidence="1">
    <location>
        <begin position="40"/>
        <end position="49"/>
    </location>
</feature>
<dbReference type="AlphaFoldDB" id="A0A6C0HCQ3"/>
<sequence>MIVILGGALLFTNILMVGNTVKEGLTNPKGKKVREGATNMKDKKDEKKSGVITPVEESSTTELHSSTEATHHATKDDDKDVEAEAETDVKPHQAKDEAMNVMSNKRRNRIDYASTIEDAYGDLNNILGSDGIKKLTDDTQRLMTQQLQLAEAMKSMTPLMENAKTMLQGFDLKNLDGLADLAKSFNPSK</sequence>
<accession>A0A6C0HCQ3</accession>
<feature type="region of interest" description="Disordered" evidence="1">
    <location>
        <begin position="24"/>
        <end position="87"/>
    </location>
</feature>
<evidence type="ECO:0000256" key="1">
    <source>
        <dbReference type="SAM" id="MobiDB-lite"/>
    </source>
</evidence>
<feature type="compositionally biased region" description="Basic and acidic residues" evidence="1">
    <location>
        <begin position="69"/>
        <end position="78"/>
    </location>
</feature>
<proteinExistence type="predicted"/>
<feature type="compositionally biased region" description="Low complexity" evidence="1">
    <location>
        <begin position="56"/>
        <end position="68"/>
    </location>
</feature>
<evidence type="ECO:0000313" key="2">
    <source>
        <dbReference type="EMBL" id="QHT78412.1"/>
    </source>
</evidence>
<protein>
    <submittedName>
        <fullName evidence="2">Uncharacterized protein</fullName>
    </submittedName>
</protein>